<proteinExistence type="predicted"/>
<name>A0A9D7HLV6_9PROT</name>
<dbReference type="PANTHER" id="PTHR43737:SF1">
    <property type="entry name" value="DUF1501 DOMAIN-CONTAINING PROTEIN"/>
    <property type="match status" value="1"/>
</dbReference>
<evidence type="ECO:0000313" key="1">
    <source>
        <dbReference type="EMBL" id="MBK6973434.1"/>
    </source>
</evidence>
<sequence length="557" mass="60855">MTTTSLAAVALPNRNPGEFPSTPGEASRFLTQATFGPVDADLSRVSQLGYRSWIEEQFLRPRVYHGTYWDTENAIIKAASGGDRTAFGDQVTNSFWKQAIAGNDQLRQRVAFALSQIFVISMVDGSIDYWDKRTRGVAGYLDMLDDNAFGNYRTLLESVALHPMMGRYLSHLGNEKEDPDSGRLPDENFAREVMQLFSIGLVQLNLDGSPKLSAGQPIPTYGPDDVAGLAKAFTGWSWYGPDTSEGRWYGWIEAPDRNYRPMQAYPAYHSTSEKSFLGTTIAAQSAADPKASLKIALDTLFYHPNVGPFIGKQLIQRLVTSNPSPSYVERVASAFNNNGAGNRGDMKAVIRAVLLDPEARKPDIGSTYGKLREPILRLSAFLRAFNARSTSGKYLVGRTDDPSYSLAQSPLFSPSVFNFYRPGFVPPNTDSGDAGLTVPEMQITNEVSVAGYANYMMFALINGVPLWGSNKGDIKPDFTELLSLAVTPASLIERINAKLFSGAMSDSLKTSISDGVGTINVPTPTATNKAKVDEAKLNRVRFALLLALASPEFIAQK</sequence>
<evidence type="ECO:0000313" key="2">
    <source>
        <dbReference type="Proteomes" id="UP000807785"/>
    </source>
</evidence>
<dbReference type="EMBL" id="JADJEV010000003">
    <property type="protein sequence ID" value="MBK6973434.1"/>
    <property type="molecule type" value="Genomic_DNA"/>
</dbReference>
<protein>
    <submittedName>
        <fullName evidence="1">DUF1800 domain-containing protein</fullName>
    </submittedName>
</protein>
<dbReference type="PANTHER" id="PTHR43737">
    <property type="entry name" value="BLL7424 PROTEIN"/>
    <property type="match status" value="1"/>
</dbReference>
<dbReference type="InterPro" id="IPR014917">
    <property type="entry name" value="DUF1800"/>
</dbReference>
<accession>A0A9D7HLV6</accession>
<dbReference type="Pfam" id="PF08811">
    <property type="entry name" value="DUF1800"/>
    <property type="match status" value="1"/>
</dbReference>
<organism evidence="1 2">
    <name type="scientific">Candidatus Methylophosphatis roskildensis</name>
    <dbReference type="NCBI Taxonomy" id="2899263"/>
    <lineage>
        <taxon>Bacteria</taxon>
        <taxon>Pseudomonadati</taxon>
        <taxon>Pseudomonadota</taxon>
        <taxon>Betaproteobacteria</taxon>
        <taxon>Nitrosomonadales</taxon>
        <taxon>Sterolibacteriaceae</taxon>
        <taxon>Candidatus Methylophosphatis</taxon>
    </lineage>
</organism>
<dbReference type="Proteomes" id="UP000807785">
    <property type="component" value="Unassembled WGS sequence"/>
</dbReference>
<dbReference type="AlphaFoldDB" id="A0A9D7HLV6"/>
<comment type="caution">
    <text evidence="1">The sequence shown here is derived from an EMBL/GenBank/DDBJ whole genome shotgun (WGS) entry which is preliminary data.</text>
</comment>
<gene>
    <name evidence="1" type="ORF">IPH26_10975</name>
</gene>
<reference evidence="1" key="1">
    <citation type="submission" date="2020-10" db="EMBL/GenBank/DDBJ databases">
        <title>Connecting structure to function with the recovery of over 1000 high-quality activated sludge metagenome-assembled genomes encoding full-length rRNA genes using long-read sequencing.</title>
        <authorList>
            <person name="Singleton C.M."/>
            <person name="Petriglieri F."/>
            <person name="Kristensen J.M."/>
            <person name="Kirkegaard R.H."/>
            <person name="Michaelsen T.Y."/>
            <person name="Andersen M.H."/>
            <person name="Karst S.M."/>
            <person name="Dueholm M.S."/>
            <person name="Nielsen P.H."/>
            <person name="Albertsen M."/>
        </authorList>
    </citation>
    <scope>NUCLEOTIDE SEQUENCE</scope>
    <source>
        <strain evidence="1">Bjer_18-Q3-R1-45_BAT3C.347</strain>
    </source>
</reference>